<dbReference type="Proteomes" id="UP000053260">
    <property type="component" value="Unassembled WGS sequence"/>
</dbReference>
<reference evidence="1 2" key="1">
    <citation type="submission" date="2015-10" db="EMBL/GenBank/DDBJ databases">
        <title>Draft genome sequence of Streptomyces sp. RV15, isolated from a marine sponge.</title>
        <authorList>
            <person name="Ruckert C."/>
            <person name="Abdelmohsen U.R."/>
            <person name="Winkler A."/>
            <person name="Hentschel U."/>
            <person name="Kalinowski J."/>
            <person name="Kampfer P."/>
            <person name="Glaeser S."/>
        </authorList>
    </citation>
    <scope>NUCLEOTIDE SEQUENCE [LARGE SCALE GENOMIC DNA]</scope>
    <source>
        <strain evidence="1 2">RV15</strain>
    </source>
</reference>
<keyword evidence="2" id="KW-1185">Reference proteome</keyword>
<dbReference type="OrthoDB" id="3348334at2"/>
<evidence type="ECO:0000313" key="2">
    <source>
        <dbReference type="Proteomes" id="UP000053260"/>
    </source>
</evidence>
<sequence length="82" mass="8936">MLTELGRRLLITNYGVEEGPGWASCVIELTARVFSVPSHGSRAERDARAAARFVDTMVEAKPAALCRAFGWSRERAVAALES</sequence>
<comment type="caution">
    <text evidence="1">The sequence shown here is derived from an EMBL/GenBank/DDBJ whole genome shotgun (WGS) entry which is preliminary data.</text>
</comment>
<dbReference type="AlphaFoldDB" id="A0A101UU03"/>
<organism evidence="1 2">
    <name type="scientific">Streptomyces dysideae</name>
    <dbReference type="NCBI Taxonomy" id="909626"/>
    <lineage>
        <taxon>Bacteria</taxon>
        <taxon>Bacillati</taxon>
        <taxon>Actinomycetota</taxon>
        <taxon>Actinomycetes</taxon>
        <taxon>Kitasatosporales</taxon>
        <taxon>Streptomycetaceae</taxon>
        <taxon>Streptomyces</taxon>
    </lineage>
</organism>
<dbReference type="EMBL" id="LMXB01000083">
    <property type="protein sequence ID" value="KUO16827.1"/>
    <property type="molecule type" value="Genomic_DNA"/>
</dbReference>
<dbReference type="RefSeq" id="WP_067029395.1">
    <property type="nucleotide sequence ID" value="NZ_KQ949102.1"/>
</dbReference>
<gene>
    <name evidence="1" type="ORF">AQJ91_34285</name>
</gene>
<name>A0A101UU03_9ACTN</name>
<accession>A0A101UU03</accession>
<proteinExistence type="predicted"/>
<evidence type="ECO:0000313" key="1">
    <source>
        <dbReference type="EMBL" id="KUO16827.1"/>
    </source>
</evidence>
<protein>
    <submittedName>
        <fullName evidence="1">Uncharacterized protein</fullName>
    </submittedName>
</protein>